<proteinExistence type="predicted"/>
<organism evidence="1 2">
    <name type="scientific">Sandaracinus amylolyticus</name>
    <dbReference type="NCBI Taxonomy" id="927083"/>
    <lineage>
        <taxon>Bacteria</taxon>
        <taxon>Pseudomonadati</taxon>
        <taxon>Myxococcota</taxon>
        <taxon>Polyangia</taxon>
        <taxon>Polyangiales</taxon>
        <taxon>Sandaracinaceae</taxon>
        <taxon>Sandaracinus</taxon>
    </lineage>
</organism>
<evidence type="ECO:0000313" key="1">
    <source>
        <dbReference type="EMBL" id="AKF08963.1"/>
    </source>
</evidence>
<dbReference type="AlphaFoldDB" id="A0A0F6YL61"/>
<dbReference type="Proteomes" id="UP000034883">
    <property type="component" value="Chromosome"/>
</dbReference>
<name>A0A0F6YL61_9BACT</name>
<protein>
    <submittedName>
        <fullName evidence="1">Uncharacterized protein</fullName>
    </submittedName>
</protein>
<accession>A0A0F6YL61</accession>
<reference evidence="1 2" key="1">
    <citation type="submission" date="2015-03" db="EMBL/GenBank/DDBJ databases">
        <title>Genome assembly of Sandaracinus amylolyticus DSM 53668.</title>
        <authorList>
            <person name="Sharma G."/>
            <person name="Subramanian S."/>
        </authorList>
    </citation>
    <scope>NUCLEOTIDE SEQUENCE [LARGE SCALE GENOMIC DNA]</scope>
    <source>
        <strain evidence="1 2">DSM 53668</strain>
    </source>
</reference>
<dbReference type="EMBL" id="CP011125">
    <property type="protein sequence ID" value="AKF08963.1"/>
    <property type="molecule type" value="Genomic_DNA"/>
</dbReference>
<gene>
    <name evidence="1" type="ORF">DB32_006112</name>
</gene>
<keyword evidence="2" id="KW-1185">Reference proteome</keyword>
<sequence>MGATAPAAIEAESLVSLPPPPPLPTCPPRMEMVSGGCTPTPMFVGGVELWLRADRGVQTTRGGRVVRWGDQSGNASHADVIVDGTGPVAITPSWLAPRHALRFARTGEWSAATEDVGVLAVDLSALAESADTTVMIVATRSDVLTNDAHTLVLGSGTGAAQCREAFAMGWTDVVWATITNGCEATHAVAWPTGDPQILTGRVRSGFLGAGHQRSLLVDHAGTGAVGTSFAPFLDEGPIDGRIGRGFGGSADTRFEGDVHEIVVFDHALEGDPDDATTELGMATSWLRRHWSI</sequence>
<evidence type="ECO:0000313" key="2">
    <source>
        <dbReference type="Proteomes" id="UP000034883"/>
    </source>
</evidence>
<dbReference type="KEGG" id="samy:DB32_006112"/>